<name>X0ZUA2_9ZZZZ</name>
<feature type="non-terminal residue" evidence="3">
    <location>
        <position position="232"/>
    </location>
</feature>
<dbReference type="InterPro" id="IPR029016">
    <property type="entry name" value="GAF-like_dom_sf"/>
</dbReference>
<comment type="caution">
    <text evidence="3">The sequence shown here is derived from an EMBL/GenBank/DDBJ whole genome shotgun (WGS) entry which is preliminary data.</text>
</comment>
<dbReference type="AlphaFoldDB" id="X0ZUA2"/>
<proteinExistence type="predicted"/>
<dbReference type="SMART" id="SM00065">
    <property type="entry name" value="GAF"/>
    <property type="match status" value="1"/>
</dbReference>
<protein>
    <recommendedName>
        <fullName evidence="2">GAF domain-containing protein</fullName>
    </recommendedName>
</protein>
<dbReference type="InterPro" id="IPR036457">
    <property type="entry name" value="PPM-type-like_dom_sf"/>
</dbReference>
<reference evidence="3" key="1">
    <citation type="journal article" date="2014" name="Front. Microbiol.">
        <title>High frequency of phylogenetically diverse reductive dehalogenase-homologous genes in deep subseafloor sedimentary metagenomes.</title>
        <authorList>
            <person name="Kawai M."/>
            <person name="Futagami T."/>
            <person name="Toyoda A."/>
            <person name="Takaki Y."/>
            <person name="Nishi S."/>
            <person name="Hori S."/>
            <person name="Arai W."/>
            <person name="Tsubouchi T."/>
            <person name="Morono Y."/>
            <person name="Uchiyama I."/>
            <person name="Ito T."/>
            <person name="Fujiyama A."/>
            <person name="Inagaki F."/>
            <person name="Takami H."/>
        </authorList>
    </citation>
    <scope>NUCLEOTIDE SEQUENCE</scope>
    <source>
        <strain evidence="3">Expedition CK06-06</strain>
    </source>
</reference>
<sequence>LELMLQITRSLGAATDLQELLEVIVDAGMRMLDAERGSVFLYDPKAKELFSVVATAAAAIRFSIDKGIAGAAARSMQVINVPDAYADERFNQEIDRKTGFRTRNILSCPLTGYDGELTGVLQLLNKKQGPFTAYDQQLAEALGSQAGVALQRARLIEHYIEKQRMSRDLEIAKDIQHNLLPHEDPTVPGYQIASDFEPCDETGGDCYDFLLLPQDRLMFMLGDATGHGVGPA</sequence>
<dbReference type="PANTHER" id="PTHR43156">
    <property type="entry name" value="STAGE II SPORULATION PROTEIN E-RELATED"/>
    <property type="match status" value="1"/>
</dbReference>
<feature type="non-terminal residue" evidence="3">
    <location>
        <position position="1"/>
    </location>
</feature>
<dbReference type="InterPro" id="IPR003018">
    <property type="entry name" value="GAF"/>
</dbReference>
<dbReference type="Pfam" id="PF01590">
    <property type="entry name" value="GAF"/>
    <property type="match status" value="1"/>
</dbReference>
<evidence type="ECO:0000256" key="1">
    <source>
        <dbReference type="ARBA" id="ARBA00022801"/>
    </source>
</evidence>
<dbReference type="PANTHER" id="PTHR43156:SF2">
    <property type="entry name" value="STAGE II SPORULATION PROTEIN E"/>
    <property type="match status" value="1"/>
</dbReference>
<dbReference type="InterPro" id="IPR052016">
    <property type="entry name" value="Bact_Sigma-Reg"/>
</dbReference>
<accession>X0ZUA2</accession>
<keyword evidence="1" id="KW-0378">Hydrolase</keyword>
<feature type="domain" description="GAF" evidence="2">
    <location>
        <begin position="16"/>
        <end position="160"/>
    </location>
</feature>
<dbReference type="Gene3D" id="3.60.40.10">
    <property type="entry name" value="PPM-type phosphatase domain"/>
    <property type="match status" value="1"/>
</dbReference>
<organism evidence="3">
    <name type="scientific">marine sediment metagenome</name>
    <dbReference type="NCBI Taxonomy" id="412755"/>
    <lineage>
        <taxon>unclassified sequences</taxon>
        <taxon>metagenomes</taxon>
        <taxon>ecological metagenomes</taxon>
    </lineage>
</organism>
<dbReference type="EMBL" id="BARS01052145">
    <property type="protein sequence ID" value="GAG51756.1"/>
    <property type="molecule type" value="Genomic_DNA"/>
</dbReference>
<dbReference type="Gene3D" id="3.30.450.40">
    <property type="match status" value="1"/>
</dbReference>
<evidence type="ECO:0000313" key="3">
    <source>
        <dbReference type="EMBL" id="GAG51756.1"/>
    </source>
</evidence>
<evidence type="ECO:0000259" key="2">
    <source>
        <dbReference type="SMART" id="SM00065"/>
    </source>
</evidence>
<dbReference type="SUPFAM" id="SSF55781">
    <property type="entry name" value="GAF domain-like"/>
    <property type="match status" value="1"/>
</dbReference>
<gene>
    <name evidence="3" type="ORF">S01H1_77570</name>
</gene>
<dbReference type="GO" id="GO:0016791">
    <property type="term" value="F:phosphatase activity"/>
    <property type="evidence" value="ECO:0007669"/>
    <property type="project" value="TreeGrafter"/>
</dbReference>